<dbReference type="Proteomes" id="UP000233769">
    <property type="component" value="Chromosome tk0001"/>
</dbReference>
<reference evidence="2" key="1">
    <citation type="submission" date="2017-10" db="EMBL/GenBank/DDBJ databases">
        <authorList>
            <person name="Regsiter A."/>
            <person name="William W."/>
        </authorList>
    </citation>
    <scope>NUCLEOTIDE SEQUENCE [LARGE SCALE GENOMIC DNA]</scope>
</reference>
<sequence>MERRGGEFAAGYWSGEAAASRPSVRPVPAQEVISGADHRLFAPVHDLVEARQALQAERDTNTLASKGLQNDNIEFPAYHHFRHCLADRPQATGVAIEGVLCGVRLEGWQIDCPLSLTHPPGSFSASVSGR</sequence>
<name>A0A2N9AXK4_METEX</name>
<gene>
    <name evidence="1" type="ORF">TK0001_5477</name>
</gene>
<evidence type="ECO:0000313" key="2">
    <source>
        <dbReference type="Proteomes" id="UP000233769"/>
    </source>
</evidence>
<protein>
    <submittedName>
        <fullName evidence="1">Uncharacterized protein</fullName>
    </submittedName>
</protein>
<proteinExistence type="predicted"/>
<accession>A0A2N9AXK4</accession>
<dbReference type="EMBL" id="LT962688">
    <property type="protein sequence ID" value="SOR32043.1"/>
    <property type="molecule type" value="Genomic_DNA"/>
</dbReference>
<evidence type="ECO:0000313" key="1">
    <source>
        <dbReference type="EMBL" id="SOR32043.1"/>
    </source>
</evidence>
<dbReference type="AlphaFoldDB" id="A0A2N9AXK4"/>
<organism evidence="1 2">
    <name type="scientific">Methylorubrum extorquens</name>
    <name type="common">Methylobacterium dichloromethanicum</name>
    <name type="synonym">Methylobacterium extorquens</name>
    <dbReference type="NCBI Taxonomy" id="408"/>
    <lineage>
        <taxon>Bacteria</taxon>
        <taxon>Pseudomonadati</taxon>
        <taxon>Pseudomonadota</taxon>
        <taxon>Alphaproteobacteria</taxon>
        <taxon>Hyphomicrobiales</taxon>
        <taxon>Methylobacteriaceae</taxon>
        <taxon>Methylorubrum</taxon>
    </lineage>
</organism>